<evidence type="ECO:0000313" key="2">
    <source>
        <dbReference type="Proteomes" id="UP000617340"/>
    </source>
</evidence>
<protein>
    <submittedName>
        <fullName evidence="1">Uncharacterized protein</fullName>
    </submittedName>
</protein>
<organism evidence="1 2">
    <name type="scientific">Vespula germanica</name>
    <name type="common">German yellow jacket</name>
    <name type="synonym">Paravespula germanica</name>
    <dbReference type="NCBI Taxonomy" id="30212"/>
    <lineage>
        <taxon>Eukaryota</taxon>
        <taxon>Metazoa</taxon>
        <taxon>Ecdysozoa</taxon>
        <taxon>Arthropoda</taxon>
        <taxon>Hexapoda</taxon>
        <taxon>Insecta</taxon>
        <taxon>Pterygota</taxon>
        <taxon>Neoptera</taxon>
        <taxon>Endopterygota</taxon>
        <taxon>Hymenoptera</taxon>
        <taxon>Apocrita</taxon>
        <taxon>Aculeata</taxon>
        <taxon>Vespoidea</taxon>
        <taxon>Vespidae</taxon>
        <taxon>Vespinae</taxon>
        <taxon>Vespula</taxon>
    </lineage>
</organism>
<gene>
    <name evidence="1" type="ORF">HZH68_003828</name>
</gene>
<evidence type="ECO:0000313" key="1">
    <source>
        <dbReference type="EMBL" id="KAF7409447.1"/>
    </source>
</evidence>
<accession>A0A834KMR6</accession>
<proteinExistence type="predicted"/>
<dbReference type="EMBL" id="JACSDZ010000003">
    <property type="protein sequence ID" value="KAF7409447.1"/>
    <property type="molecule type" value="Genomic_DNA"/>
</dbReference>
<name>A0A834KMR6_VESGE</name>
<comment type="caution">
    <text evidence="1">The sequence shown here is derived from an EMBL/GenBank/DDBJ whole genome shotgun (WGS) entry which is preliminary data.</text>
</comment>
<sequence>MECSMETFELRSLHSWSLIEIWSSSLFGLVHYECNHAYQKQYPPSYIHNAQSIQTESASSNPGGHIFEECFLQVTGSAKFTD</sequence>
<dbReference type="Proteomes" id="UP000617340">
    <property type="component" value="Unassembled WGS sequence"/>
</dbReference>
<keyword evidence="2" id="KW-1185">Reference proteome</keyword>
<reference evidence="1" key="1">
    <citation type="journal article" date="2020" name="G3 (Bethesda)">
        <title>High-Quality Assemblies for Three Invasive Social Wasps from the &lt;i&gt;Vespula&lt;/i&gt; Genus.</title>
        <authorList>
            <person name="Harrop T.W.R."/>
            <person name="Guhlin J."/>
            <person name="McLaughlin G.M."/>
            <person name="Permina E."/>
            <person name="Stockwell P."/>
            <person name="Gilligan J."/>
            <person name="Le Lec M.F."/>
            <person name="Gruber M.A.M."/>
            <person name="Quinn O."/>
            <person name="Lovegrove M."/>
            <person name="Duncan E.J."/>
            <person name="Remnant E.J."/>
            <person name="Van Eeckhoven J."/>
            <person name="Graham B."/>
            <person name="Knapp R.A."/>
            <person name="Langford K.W."/>
            <person name="Kronenberg Z."/>
            <person name="Press M.O."/>
            <person name="Eacker S.M."/>
            <person name="Wilson-Rankin E.E."/>
            <person name="Purcell J."/>
            <person name="Lester P.J."/>
            <person name="Dearden P.K."/>
        </authorList>
    </citation>
    <scope>NUCLEOTIDE SEQUENCE</scope>
    <source>
        <strain evidence="1">Linc-1</strain>
    </source>
</reference>
<dbReference type="AlphaFoldDB" id="A0A834KMR6"/>